<feature type="transmembrane region" description="Helical" evidence="1">
    <location>
        <begin position="303"/>
        <end position="322"/>
    </location>
</feature>
<evidence type="ECO:0008006" key="4">
    <source>
        <dbReference type="Google" id="ProtNLM"/>
    </source>
</evidence>
<keyword evidence="1" id="KW-0812">Transmembrane</keyword>
<dbReference type="RefSeq" id="WP_010489012.1">
    <property type="nucleotide sequence ID" value="NZ_AZCT01000006.1"/>
</dbReference>
<dbReference type="eggNOG" id="COG5617">
    <property type="taxonomic scope" value="Bacteria"/>
</dbReference>
<feature type="transmembrane region" description="Helical" evidence="1">
    <location>
        <begin position="334"/>
        <end position="352"/>
    </location>
</feature>
<evidence type="ECO:0000313" key="2">
    <source>
        <dbReference type="EMBL" id="KRK12495.1"/>
    </source>
</evidence>
<feature type="transmembrane region" description="Helical" evidence="1">
    <location>
        <begin position="111"/>
        <end position="130"/>
    </location>
</feature>
<gene>
    <name evidence="2" type="ORF">FD51_GL002623</name>
</gene>
<feature type="transmembrane region" description="Helical" evidence="1">
    <location>
        <begin position="391"/>
        <end position="410"/>
    </location>
</feature>
<feature type="transmembrane region" description="Helical" evidence="1">
    <location>
        <begin position="12"/>
        <end position="35"/>
    </location>
</feature>
<reference evidence="2 3" key="1">
    <citation type="journal article" date="2015" name="Genome Announc.">
        <title>Expanding the biotechnology potential of lactobacilli through comparative genomics of 213 strains and associated genera.</title>
        <authorList>
            <person name="Sun Z."/>
            <person name="Harris H.M."/>
            <person name="McCann A."/>
            <person name="Guo C."/>
            <person name="Argimon S."/>
            <person name="Zhang W."/>
            <person name="Yang X."/>
            <person name="Jeffery I.B."/>
            <person name="Cooney J.C."/>
            <person name="Kagawa T.F."/>
            <person name="Liu W."/>
            <person name="Song Y."/>
            <person name="Salvetti E."/>
            <person name="Wrobel A."/>
            <person name="Rasinkangas P."/>
            <person name="Parkhill J."/>
            <person name="Rea M.C."/>
            <person name="O'Sullivan O."/>
            <person name="Ritari J."/>
            <person name="Douillard F.P."/>
            <person name="Paul Ross R."/>
            <person name="Yang R."/>
            <person name="Briner A.E."/>
            <person name="Felis G.E."/>
            <person name="de Vos W.M."/>
            <person name="Barrangou R."/>
            <person name="Klaenhammer T.R."/>
            <person name="Caufield P.W."/>
            <person name="Cui Y."/>
            <person name="Zhang H."/>
            <person name="O'Toole P.W."/>
        </authorList>
    </citation>
    <scope>NUCLEOTIDE SEQUENCE [LARGE SCALE GENOMIC DNA]</scope>
    <source>
        <strain evidence="2 3">DSM 20178</strain>
    </source>
</reference>
<protein>
    <recommendedName>
        <fullName evidence="4">Membrane protein 6-pyruvoyl-tetrahydropterin synthase-related domain-containing protein</fullName>
    </recommendedName>
</protein>
<sequence>MATQTRSSDIRRFLKTNAIWLLPMLAVALVLLVQWPQLHLSYIFHQDDTMPQLRRMESYVTSVQHGAYFPKVFPEEVRHFGYAFDAFYPSLMLLPYVWLRLAGLGVVSAYYGYQTLILVATVLAAYASFLKIRRRPLAAFVFSVVYTTAVYRMLDAFVRGALGENLAFIFLPIIAAGMYLIYIKQSDNWFLLAFGVTGLMYAHMLSLVMVLEFLVGGFLVLVALRRVSWRMVRYTAYAAISSLLMGVGSYLPMLEISQHLPLKLAESATIWLNYLQYSLGDLFQNSLSMYASTSNMQNVNQTFRPGMGVLMLGIAIGLALWWPKLSRSVKVATGLGFVTIFLSTNLFPWSLFRKTVLGTIQFPWRYLELTTLFLSLAVALLVTEKVHPRRFAWGMVLAACVVGFSYAATINTTMTNANTYRVTDENAVAYYGDATGGGSEYAPKQFDSTTFFKKDQTVVLPSHKLQRLTPLTQHYNDLRFGYTSTRSVVLQLPKFAYVGYNVTVDGKVVPYRAQGKNARLTITAPAGSHRVRVVYTGTRLQHVTGWLSLAAAIIFFLSWIFVAIRNFDPEKSTTSEDTK</sequence>
<evidence type="ECO:0000313" key="3">
    <source>
        <dbReference type="Proteomes" id="UP000051984"/>
    </source>
</evidence>
<proteinExistence type="predicted"/>
<feature type="transmembrane region" description="Helical" evidence="1">
    <location>
        <begin position="364"/>
        <end position="382"/>
    </location>
</feature>
<keyword evidence="1" id="KW-1133">Transmembrane helix</keyword>
<keyword evidence="1" id="KW-0472">Membrane</keyword>
<comment type="caution">
    <text evidence="2">The sequence shown here is derived from an EMBL/GenBank/DDBJ whole genome shotgun (WGS) entry which is preliminary data.</text>
</comment>
<dbReference type="Proteomes" id="UP000051984">
    <property type="component" value="Unassembled WGS sequence"/>
</dbReference>
<feature type="transmembrane region" description="Helical" evidence="1">
    <location>
        <begin position="543"/>
        <end position="564"/>
    </location>
</feature>
<feature type="transmembrane region" description="Helical" evidence="1">
    <location>
        <begin position="166"/>
        <end position="183"/>
    </location>
</feature>
<feature type="transmembrane region" description="Helical" evidence="1">
    <location>
        <begin position="189"/>
        <end position="222"/>
    </location>
</feature>
<dbReference type="PATRIC" id="fig|1423816.3.peg.2729"/>
<feature type="transmembrane region" description="Helical" evidence="1">
    <location>
        <begin position="136"/>
        <end position="154"/>
    </location>
</feature>
<feature type="transmembrane region" description="Helical" evidence="1">
    <location>
        <begin position="80"/>
        <end position="99"/>
    </location>
</feature>
<accession>A0A0R1ETH4</accession>
<dbReference type="AlphaFoldDB" id="A0A0R1ETH4"/>
<organism evidence="2 3">
    <name type="scientific">Lacticaseibacillus zeae DSM 20178 = KCTC 3804</name>
    <dbReference type="NCBI Taxonomy" id="1423816"/>
    <lineage>
        <taxon>Bacteria</taxon>
        <taxon>Bacillati</taxon>
        <taxon>Bacillota</taxon>
        <taxon>Bacilli</taxon>
        <taxon>Lactobacillales</taxon>
        <taxon>Lactobacillaceae</taxon>
        <taxon>Lacticaseibacillus</taxon>
    </lineage>
</organism>
<evidence type="ECO:0000256" key="1">
    <source>
        <dbReference type="SAM" id="Phobius"/>
    </source>
</evidence>
<dbReference type="EMBL" id="AZCT01000006">
    <property type="protein sequence ID" value="KRK12495.1"/>
    <property type="molecule type" value="Genomic_DNA"/>
</dbReference>
<name>A0A0R1ETH4_LACZE</name>